<dbReference type="PROSITE" id="PS00191">
    <property type="entry name" value="CYTOCHROME_B5_1"/>
    <property type="match status" value="1"/>
</dbReference>
<name>A0A9P6APH1_9AGAM</name>
<evidence type="ECO:0000256" key="4">
    <source>
        <dbReference type="RuleBase" id="RU362121"/>
    </source>
</evidence>
<evidence type="ECO:0000256" key="2">
    <source>
        <dbReference type="ARBA" id="ARBA00022723"/>
    </source>
</evidence>
<organism evidence="7 8">
    <name type="scientific">Hydnum rufescens UP504</name>
    <dbReference type="NCBI Taxonomy" id="1448309"/>
    <lineage>
        <taxon>Eukaryota</taxon>
        <taxon>Fungi</taxon>
        <taxon>Dikarya</taxon>
        <taxon>Basidiomycota</taxon>
        <taxon>Agaricomycotina</taxon>
        <taxon>Agaricomycetes</taxon>
        <taxon>Cantharellales</taxon>
        <taxon>Hydnaceae</taxon>
        <taxon>Hydnum</taxon>
    </lineage>
</organism>
<dbReference type="InterPro" id="IPR018506">
    <property type="entry name" value="Cyt_B5_heme-BS"/>
</dbReference>
<dbReference type="AlphaFoldDB" id="A0A9P6APH1"/>
<keyword evidence="3 4" id="KW-0408">Iron</keyword>
<keyword evidence="2 4" id="KW-0479">Metal-binding</keyword>
<gene>
    <name evidence="7" type="ORF">BS47DRAFT_1302017</name>
</gene>
<dbReference type="EMBL" id="MU129045">
    <property type="protein sequence ID" value="KAF9509040.1"/>
    <property type="molecule type" value="Genomic_DNA"/>
</dbReference>
<dbReference type="SMART" id="SM01117">
    <property type="entry name" value="Cyt-b5"/>
    <property type="match status" value="1"/>
</dbReference>
<feature type="compositionally biased region" description="Polar residues" evidence="5">
    <location>
        <begin position="9"/>
        <end position="26"/>
    </location>
</feature>
<evidence type="ECO:0000256" key="3">
    <source>
        <dbReference type="ARBA" id="ARBA00023004"/>
    </source>
</evidence>
<dbReference type="FunFam" id="3.10.120.10:FF:000001">
    <property type="entry name" value="Cytochrome b5 reductase 4"/>
    <property type="match status" value="1"/>
</dbReference>
<dbReference type="PANTHER" id="PTHR46237:SF1">
    <property type="entry name" value="CYTOCHROME B5 REDUCTASE 4"/>
    <property type="match status" value="1"/>
</dbReference>
<dbReference type="Gene3D" id="3.10.120.10">
    <property type="entry name" value="Cytochrome b5-like heme/steroid binding domain"/>
    <property type="match status" value="1"/>
</dbReference>
<comment type="similarity">
    <text evidence="4">Belongs to the cytochrome b5 family.</text>
</comment>
<dbReference type="InterPro" id="IPR036400">
    <property type="entry name" value="Cyt_B5-like_heme/steroid_sf"/>
</dbReference>
<dbReference type="Pfam" id="PF00173">
    <property type="entry name" value="Cyt-b5"/>
    <property type="match status" value="1"/>
</dbReference>
<dbReference type="SUPFAM" id="SSF55856">
    <property type="entry name" value="Cytochrome b5-like heme/steroid binding domain"/>
    <property type="match status" value="1"/>
</dbReference>
<dbReference type="InterPro" id="IPR051872">
    <property type="entry name" value="Cytochrome_b5/Flavoprotein_Rdt"/>
</dbReference>
<dbReference type="Proteomes" id="UP000886523">
    <property type="component" value="Unassembled WGS sequence"/>
</dbReference>
<dbReference type="InterPro" id="IPR001199">
    <property type="entry name" value="Cyt_B5-like_heme/steroid-bd"/>
</dbReference>
<dbReference type="PANTHER" id="PTHR46237">
    <property type="entry name" value="CYTOCHROME B5 REDUCTASE 4 FAMILY MEMBER"/>
    <property type="match status" value="1"/>
</dbReference>
<dbReference type="GO" id="GO:0020037">
    <property type="term" value="F:heme binding"/>
    <property type="evidence" value="ECO:0007669"/>
    <property type="project" value="UniProtKB-UniRule"/>
</dbReference>
<evidence type="ECO:0000313" key="7">
    <source>
        <dbReference type="EMBL" id="KAF9509040.1"/>
    </source>
</evidence>
<dbReference type="OrthoDB" id="432299at2759"/>
<evidence type="ECO:0000313" key="8">
    <source>
        <dbReference type="Proteomes" id="UP000886523"/>
    </source>
</evidence>
<protein>
    <recommendedName>
        <fullName evidence="6">Cytochrome b5 heme-binding domain-containing protein</fullName>
    </recommendedName>
</protein>
<dbReference type="GO" id="GO:0046872">
    <property type="term" value="F:metal ion binding"/>
    <property type="evidence" value="ECO:0007669"/>
    <property type="project" value="UniProtKB-UniRule"/>
</dbReference>
<keyword evidence="8" id="KW-1185">Reference proteome</keyword>
<dbReference type="GO" id="GO:0004128">
    <property type="term" value="F:cytochrome-b5 reductase activity, acting on NAD(P)H"/>
    <property type="evidence" value="ECO:0007669"/>
    <property type="project" value="TreeGrafter"/>
</dbReference>
<sequence>PAFPALDSIQRSGTTPTIVTPRTPSPDTLKMPPPSFLPRNAGSKGASLSIPSSSLTLPPSTSQRMPNTNTKGKARAKVALTPGHSPLDWARLKSSGEDLRGGITELQRITPSELKEHNAPDDAWACFNGKVYNITPYLPFHPGGQKELMRAAGRDGSKLFALTHSWVNLDYMLDNCLIGFITKDTTE</sequence>
<accession>A0A9P6APH1</accession>
<proteinExistence type="inferred from homology"/>
<feature type="compositionally biased region" description="Low complexity" evidence="5">
    <location>
        <begin position="47"/>
        <end position="62"/>
    </location>
</feature>
<comment type="caution">
    <text evidence="7">The sequence shown here is derived from an EMBL/GenBank/DDBJ whole genome shotgun (WGS) entry which is preliminary data.</text>
</comment>
<dbReference type="GO" id="GO:0005737">
    <property type="term" value="C:cytoplasm"/>
    <property type="evidence" value="ECO:0007669"/>
    <property type="project" value="TreeGrafter"/>
</dbReference>
<evidence type="ECO:0000256" key="1">
    <source>
        <dbReference type="ARBA" id="ARBA00022617"/>
    </source>
</evidence>
<feature type="domain" description="Cytochrome b5 heme-binding" evidence="6">
    <location>
        <begin position="106"/>
        <end position="182"/>
    </location>
</feature>
<feature type="non-terminal residue" evidence="7">
    <location>
        <position position="1"/>
    </location>
</feature>
<keyword evidence="1 4" id="KW-0349">Heme</keyword>
<evidence type="ECO:0000256" key="5">
    <source>
        <dbReference type="SAM" id="MobiDB-lite"/>
    </source>
</evidence>
<feature type="region of interest" description="Disordered" evidence="5">
    <location>
        <begin position="1"/>
        <end position="73"/>
    </location>
</feature>
<dbReference type="PROSITE" id="PS50255">
    <property type="entry name" value="CYTOCHROME_B5_2"/>
    <property type="match status" value="1"/>
</dbReference>
<evidence type="ECO:0000259" key="6">
    <source>
        <dbReference type="PROSITE" id="PS50255"/>
    </source>
</evidence>
<reference evidence="7" key="1">
    <citation type="journal article" date="2020" name="Nat. Commun.">
        <title>Large-scale genome sequencing of mycorrhizal fungi provides insights into the early evolution of symbiotic traits.</title>
        <authorList>
            <person name="Miyauchi S."/>
            <person name="Kiss E."/>
            <person name="Kuo A."/>
            <person name="Drula E."/>
            <person name="Kohler A."/>
            <person name="Sanchez-Garcia M."/>
            <person name="Morin E."/>
            <person name="Andreopoulos B."/>
            <person name="Barry K.W."/>
            <person name="Bonito G."/>
            <person name="Buee M."/>
            <person name="Carver A."/>
            <person name="Chen C."/>
            <person name="Cichocki N."/>
            <person name="Clum A."/>
            <person name="Culley D."/>
            <person name="Crous P.W."/>
            <person name="Fauchery L."/>
            <person name="Girlanda M."/>
            <person name="Hayes R.D."/>
            <person name="Keri Z."/>
            <person name="LaButti K."/>
            <person name="Lipzen A."/>
            <person name="Lombard V."/>
            <person name="Magnuson J."/>
            <person name="Maillard F."/>
            <person name="Murat C."/>
            <person name="Nolan M."/>
            <person name="Ohm R.A."/>
            <person name="Pangilinan J."/>
            <person name="Pereira M.F."/>
            <person name="Perotto S."/>
            <person name="Peter M."/>
            <person name="Pfister S."/>
            <person name="Riley R."/>
            <person name="Sitrit Y."/>
            <person name="Stielow J.B."/>
            <person name="Szollosi G."/>
            <person name="Zifcakova L."/>
            <person name="Stursova M."/>
            <person name="Spatafora J.W."/>
            <person name="Tedersoo L."/>
            <person name="Vaario L.M."/>
            <person name="Yamada A."/>
            <person name="Yan M."/>
            <person name="Wang P."/>
            <person name="Xu J."/>
            <person name="Bruns T."/>
            <person name="Baldrian P."/>
            <person name="Vilgalys R."/>
            <person name="Dunand C."/>
            <person name="Henrissat B."/>
            <person name="Grigoriev I.V."/>
            <person name="Hibbett D."/>
            <person name="Nagy L.G."/>
            <person name="Martin F.M."/>
        </authorList>
    </citation>
    <scope>NUCLEOTIDE SEQUENCE</scope>
    <source>
        <strain evidence="7">UP504</strain>
    </source>
</reference>